<reference evidence="1" key="1">
    <citation type="journal article" date="2020" name="mSystems">
        <title>Genome- and Community-Level Interaction Insights into Carbon Utilization and Element Cycling Functions of Hydrothermarchaeota in Hydrothermal Sediment.</title>
        <authorList>
            <person name="Zhou Z."/>
            <person name="Liu Y."/>
            <person name="Xu W."/>
            <person name="Pan J."/>
            <person name="Luo Z.H."/>
            <person name="Li M."/>
        </authorList>
    </citation>
    <scope>NUCLEOTIDE SEQUENCE [LARGE SCALE GENOMIC DNA]</scope>
    <source>
        <strain evidence="1">SpSt-477</strain>
    </source>
</reference>
<dbReference type="GO" id="GO:0032259">
    <property type="term" value="P:methylation"/>
    <property type="evidence" value="ECO:0007669"/>
    <property type="project" value="UniProtKB-KW"/>
</dbReference>
<name>A0A7C4RRM4_9BACT</name>
<comment type="caution">
    <text evidence="1">The sequence shown here is derived from an EMBL/GenBank/DDBJ whole genome shotgun (WGS) entry which is preliminary data.</text>
</comment>
<gene>
    <name evidence="1" type="ORF">ENS29_08860</name>
</gene>
<sequence length="140" mass="15830">MPTDFRDAAVRHFEDAEYLDVGDRMANADHLFGLSAECALKAVMQGLGMVLRPDGAPDQKQHRVHINRLWGEFITFSQLRSGAKYASCIDPMNNPFSDWDVSQRYCNRNDITSVMLTRHKKGSEQTKQVLDMAILDGVVQ</sequence>
<protein>
    <submittedName>
        <fullName evidence="1">SAM-dependent methyltransferase</fullName>
    </submittedName>
</protein>
<dbReference type="GO" id="GO:0008168">
    <property type="term" value="F:methyltransferase activity"/>
    <property type="evidence" value="ECO:0007669"/>
    <property type="project" value="UniProtKB-KW"/>
</dbReference>
<accession>A0A7C4RRM4</accession>
<keyword evidence="1" id="KW-0808">Transferase</keyword>
<keyword evidence="1" id="KW-0489">Methyltransferase</keyword>
<organism evidence="1">
    <name type="scientific">Desulfatirhabdium butyrativorans</name>
    <dbReference type="NCBI Taxonomy" id="340467"/>
    <lineage>
        <taxon>Bacteria</taxon>
        <taxon>Pseudomonadati</taxon>
        <taxon>Thermodesulfobacteriota</taxon>
        <taxon>Desulfobacteria</taxon>
        <taxon>Desulfobacterales</taxon>
        <taxon>Desulfatirhabdiaceae</taxon>
        <taxon>Desulfatirhabdium</taxon>
    </lineage>
</organism>
<proteinExistence type="predicted"/>
<evidence type="ECO:0000313" key="1">
    <source>
        <dbReference type="EMBL" id="HGU32952.1"/>
    </source>
</evidence>
<dbReference type="AlphaFoldDB" id="A0A7C4RRM4"/>
<dbReference type="EMBL" id="DSUH01000208">
    <property type="protein sequence ID" value="HGU32952.1"/>
    <property type="molecule type" value="Genomic_DNA"/>
</dbReference>